<dbReference type="SUPFAM" id="SSF52091">
    <property type="entry name" value="SpoIIaa-like"/>
    <property type="match status" value="1"/>
</dbReference>
<dbReference type="Pfam" id="PF13466">
    <property type="entry name" value="STAS_2"/>
    <property type="match status" value="1"/>
</dbReference>
<protein>
    <submittedName>
        <fullName evidence="2">STAS domain-containing protein</fullName>
    </submittedName>
</protein>
<dbReference type="Proteomes" id="UP000032352">
    <property type="component" value="Chromosome"/>
</dbReference>
<reference evidence="2 3" key="1">
    <citation type="journal article" date="2015" name="Genome Announc.">
        <title>Draft Genome Sequences of Marine Isolates of Thalassomonas viridans and Thalassomonas actiniarum.</title>
        <authorList>
            <person name="Olonade I."/>
            <person name="van Zyl L.J."/>
            <person name="Trindade M."/>
        </authorList>
    </citation>
    <scope>NUCLEOTIDE SEQUENCE [LARGE SCALE GENOMIC DNA]</scope>
    <source>
        <strain evidence="2 3">XOM25</strain>
    </source>
</reference>
<gene>
    <name evidence="2" type="ORF">SG34_016535</name>
</gene>
<dbReference type="PROSITE" id="PS50801">
    <property type="entry name" value="STAS"/>
    <property type="match status" value="1"/>
</dbReference>
<evidence type="ECO:0000259" key="1">
    <source>
        <dbReference type="PROSITE" id="PS50801"/>
    </source>
</evidence>
<dbReference type="KEGG" id="tvd:SG34_016535"/>
<dbReference type="InterPro" id="IPR058548">
    <property type="entry name" value="MlaB-like_STAS"/>
</dbReference>
<dbReference type="Gene3D" id="3.30.750.24">
    <property type="entry name" value="STAS domain"/>
    <property type="match status" value="1"/>
</dbReference>
<feature type="domain" description="STAS" evidence="1">
    <location>
        <begin position="1"/>
        <end position="98"/>
    </location>
</feature>
<sequence>MEASAVALFKLPAELTIAQLEQCKASILELIEDNDAITLDDSDVVRIDTLGIQFLLATVTQFSSLNKQLIWQSQSSVIQASVKQLGLNEPILNQYLDV</sequence>
<dbReference type="PANTHER" id="PTHR35849">
    <property type="entry name" value="BLR2341 PROTEIN"/>
    <property type="match status" value="1"/>
</dbReference>
<dbReference type="RefSeq" id="WP_044840812.1">
    <property type="nucleotide sequence ID" value="NZ_CP059733.1"/>
</dbReference>
<dbReference type="InterPro" id="IPR002645">
    <property type="entry name" value="STAS_dom"/>
</dbReference>
<name>A0AAE9YYS4_9GAMM</name>
<dbReference type="EMBL" id="CP059733">
    <property type="protein sequence ID" value="WDE03037.1"/>
    <property type="molecule type" value="Genomic_DNA"/>
</dbReference>
<dbReference type="PANTHER" id="PTHR35849:SF2">
    <property type="entry name" value="BLR2341 PROTEIN"/>
    <property type="match status" value="1"/>
</dbReference>
<keyword evidence="3" id="KW-1185">Reference proteome</keyword>
<dbReference type="AlphaFoldDB" id="A0AAE9YYS4"/>
<organism evidence="2 3">
    <name type="scientific">Thalassomonas viridans</name>
    <dbReference type="NCBI Taxonomy" id="137584"/>
    <lineage>
        <taxon>Bacteria</taxon>
        <taxon>Pseudomonadati</taxon>
        <taxon>Pseudomonadota</taxon>
        <taxon>Gammaproteobacteria</taxon>
        <taxon>Alteromonadales</taxon>
        <taxon>Colwelliaceae</taxon>
        <taxon>Thalassomonas</taxon>
    </lineage>
</organism>
<proteinExistence type="predicted"/>
<evidence type="ECO:0000313" key="3">
    <source>
        <dbReference type="Proteomes" id="UP000032352"/>
    </source>
</evidence>
<evidence type="ECO:0000313" key="2">
    <source>
        <dbReference type="EMBL" id="WDE03037.1"/>
    </source>
</evidence>
<accession>A0AAE9YYS4</accession>
<reference evidence="2 3" key="2">
    <citation type="journal article" date="2022" name="Mar. Drugs">
        <title>Bioassay-Guided Fractionation Leads to the Detection of Cholic Acid Generated by the Rare Thalassomonas sp.</title>
        <authorList>
            <person name="Pheiffer F."/>
            <person name="Schneider Y.K."/>
            <person name="Hansen E.H."/>
            <person name="Andersen J.H."/>
            <person name="Isaksson J."/>
            <person name="Busche T."/>
            <person name="R C."/>
            <person name="Kalinowski J."/>
            <person name="Zyl L.V."/>
            <person name="Trindade M."/>
        </authorList>
    </citation>
    <scope>NUCLEOTIDE SEQUENCE [LARGE SCALE GENOMIC DNA]</scope>
    <source>
        <strain evidence="2 3">XOM25</strain>
    </source>
</reference>
<dbReference type="InterPro" id="IPR036513">
    <property type="entry name" value="STAS_dom_sf"/>
</dbReference>
<dbReference type="InterPro" id="IPR052746">
    <property type="entry name" value="MlaB_ABC_Transporter"/>
</dbReference>